<dbReference type="GO" id="GO:0032880">
    <property type="term" value="P:regulation of protein localization"/>
    <property type="evidence" value="ECO:0007669"/>
    <property type="project" value="TreeGrafter"/>
</dbReference>
<reference evidence="2 3" key="1">
    <citation type="journal article" date="2019" name="Mol. Ecol. Resour.">
        <title>Improving Illumina assemblies with Hi-C and long reads: an example with the North African dromedary.</title>
        <authorList>
            <person name="Elbers J.P."/>
            <person name="Rogers M.F."/>
            <person name="Perelman P.L."/>
            <person name="Proskuryakova A.A."/>
            <person name="Serdyukova N.A."/>
            <person name="Johnson W.E."/>
            <person name="Horin P."/>
            <person name="Corander J."/>
            <person name="Murphy D."/>
            <person name="Burger P.A."/>
        </authorList>
    </citation>
    <scope>NUCLEOTIDE SEQUENCE [LARGE SCALE GENOMIC DNA]</scope>
    <source>
        <strain evidence="2">Drom800</strain>
        <tissue evidence="2">Blood</tissue>
    </source>
</reference>
<comment type="caution">
    <text evidence="2">The sequence shown here is derived from an EMBL/GenBank/DDBJ whole genome shotgun (WGS) entry which is preliminary data.</text>
</comment>
<accession>A0A5N4DXH1</accession>
<dbReference type="GO" id="GO:0050839">
    <property type="term" value="F:cell adhesion molecule binding"/>
    <property type="evidence" value="ECO:0007669"/>
    <property type="project" value="TreeGrafter"/>
</dbReference>
<dbReference type="EMBL" id="JWIN03000008">
    <property type="protein sequence ID" value="KAB1275684.1"/>
    <property type="molecule type" value="Genomic_DNA"/>
</dbReference>
<protein>
    <submittedName>
        <fullName evidence="2">Afadin</fullName>
    </submittedName>
</protein>
<evidence type="ECO:0000256" key="1">
    <source>
        <dbReference type="SAM" id="MobiDB-lite"/>
    </source>
</evidence>
<proteinExistence type="predicted"/>
<evidence type="ECO:0000313" key="3">
    <source>
        <dbReference type="Proteomes" id="UP000299084"/>
    </source>
</evidence>
<dbReference type="PANTHER" id="PTHR10398">
    <property type="entry name" value="AFADIN"/>
    <property type="match status" value="1"/>
</dbReference>
<sequence length="247" mass="28581">MLEWQFQKRLQDPSRRTGRRGGGGRRRGTLLLMQRLEAERRARLQDEERRRQQQLEEMRQREAEERARHEEERRRQDEERLRRDAEEKVVVLPVTRTQHPPPTCANENFGQHDEAERRLLEPEEPGLGRPPLPQGYEPLLQAPPGPAPPPPPQRTASYLQAQVLSPDSLYTAKLVAYNEEEEEDGLAGQDKHSSTRHQDTDLPGGPGAPENLTFRERQRLFSQGQDVSNRVKASRKLTELENELSTK</sequence>
<organism evidence="2 3">
    <name type="scientific">Camelus dromedarius</name>
    <name type="common">Dromedary</name>
    <name type="synonym">Arabian camel</name>
    <dbReference type="NCBI Taxonomy" id="9838"/>
    <lineage>
        <taxon>Eukaryota</taxon>
        <taxon>Metazoa</taxon>
        <taxon>Chordata</taxon>
        <taxon>Craniata</taxon>
        <taxon>Vertebrata</taxon>
        <taxon>Euteleostomi</taxon>
        <taxon>Mammalia</taxon>
        <taxon>Eutheria</taxon>
        <taxon>Laurasiatheria</taxon>
        <taxon>Artiodactyla</taxon>
        <taxon>Tylopoda</taxon>
        <taxon>Camelidae</taxon>
        <taxon>Camelus</taxon>
    </lineage>
</organism>
<evidence type="ECO:0000313" key="2">
    <source>
        <dbReference type="EMBL" id="KAB1275684.1"/>
    </source>
</evidence>
<feature type="compositionally biased region" description="Pro residues" evidence="1">
    <location>
        <begin position="141"/>
        <end position="153"/>
    </location>
</feature>
<gene>
    <name evidence="2" type="primary">Afadin</name>
    <name evidence="2" type="ORF">Cadr_000010637</name>
</gene>
<feature type="compositionally biased region" description="Basic residues" evidence="1">
    <location>
        <begin position="16"/>
        <end position="28"/>
    </location>
</feature>
<feature type="compositionally biased region" description="Basic and acidic residues" evidence="1">
    <location>
        <begin position="36"/>
        <end position="89"/>
    </location>
</feature>
<name>A0A5N4DXH1_CAMDR</name>
<dbReference type="InterPro" id="IPR028842">
    <property type="entry name" value="Afadin"/>
</dbReference>
<feature type="region of interest" description="Disordered" evidence="1">
    <location>
        <begin position="1"/>
        <end position="162"/>
    </location>
</feature>
<dbReference type="PANTHER" id="PTHR10398:SF2">
    <property type="entry name" value="AFADIN"/>
    <property type="match status" value="1"/>
</dbReference>
<feature type="compositionally biased region" description="Basic and acidic residues" evidence="1">
    <location>
        <begin position="110"/>
        <end position="121"/>
    </location>
</feature>
<dbReference type="Proteomes" id="UP000299084">
    <property type="component" value="Unassembled WGS sequence"/>
</dbReference>
<feature type="compositionally biased region" description="Basic and acidic residues" evidence="1">
    <location>
        <begin position="189"/>
        <end position="200"/>
    </location>
</feature>
<dbReference type="GO" id="GO:0005912">
    <property type="term" value="C:adherens junction"/>
    <property type="evidence" value="ECO:0007669"/>
    <property type="project" value="TreeGrafter"/>
</dbReference>
<keyword evidence="3" id="KW-1185">Reference proteome</keyword>
<feature type="compositionally biased region" description="Basic and acidic residues" evidence="1">
    <location>
        <begin position="236"/>
        <end position="247"/>
    </location>
</feature>
<dbReference type="AlphaFoldDB" id="A0A5N4DXH1"/>
<feature type="region of interest" description="Disordered" evidence="1">
    <location>
        <begin position="174"/>
        <end position="247"/>
    </location>
</feature>